<name>A0ABR8V699_9CELL</name>
<dbReference type="Pfam" id="PF12840">
    <property type="entry name" value="HTH_20"/>
    <property type="match status" value="1"/>
</dbReference>
<dbReference type="Gene3D" id="1.10.10.10">
    <property type="entry name" value="Winged helix-like DNA-binding domain superfamily/Winged helix DNA-binding domain"/>
    <property type="match status" value="1"/>
</dbReference>
<dbReference type="Proteomes" id="UP000633601">
    <property type="component" value="Unassembled WGS sequence"/>
</dbReference>
<dbReference type="SMART" id="SM00418">
    <property type="entry name" value="HTH_ARSR"/>
    <property type="match status" value="1"/>
</dbReference>
<reference evidence="2 3" key="1">
    <citation type="submission" date="2020-08" db="EMBL/GenBank/DDBJ databases">
        <title>A Genomic Blueprint of the Chicken Gut Microbiome.</title>
        <authorList>
            <person name="Gilroy R."/>
            <person name="Ravi A."/>
            <person name="Getino M."/>
            <person name="Pursley I."/>
            <person name="Horton D.L."/>
            <person name="Alikhan N.-F."/>
            <person name="Baker D."/>
            <person name="Gharbi K."/>
            <person name="Hall N."/>
            <person name="Watson M."/>
            <person name="Adriaenssens E.M."/>
            <person name="Foster-Nyarko E."/>
            <person name="Jarju S."/>
            <person name="Secka A."/>
            <person name="Antonio M."/>
            <person name="Oren A."/>
            <person name="Chaudhuri R."/>
            <person name="La Ragione R.M."/>
            <person name="Hildebrand F."/>
            <person name="Pallen M.J."/>
        </authorList>
    </citation>
    <scope>NUCLEOTIDE SEQUENCE [LARGE SCALE GENOMIC DNA]</scope>
    <source>
        <strain evidence="2 3">Sa2CUA8</strain>
    </source>
</reference>
<accession>A0ABR8V699</accession>
<dbReference type="InterPro" id="IPR011991">
    <property type="entry name" value="ArsR-like_HTH"/>
</dbReference>
<dbReference type="InterPro" id="IPR036388">
    <property type="entry name" value="WH-like_DNA-bd_sf"/>
</dbReference>
<organism evidence="2 3">
    <name type="scientific">Oerskovia gallyi</name>
    <dbReference type="NCBI Taxonomy" id="2762226"/>
    <lineage>
        <taxon>Bacteria</taxon>
        <taxon>Bacillati</taxon>
        <taxon>Actinomycetota</taxon>
        <taxon>Actinomycetes</taxon>
        <taxon>Micrococcales</taxon>
        <taxon>Cellulomonadaceae</taxon>
        <taxon>Oerskovia</taxon>
    </lineage>
</organism>
<feature type="domain" description="HTH arsR-type" evidence="1">
    <location>
        <begin position="11"/>
        <end position="104"/>
    </location>
</feature>
<dbReference type="SUPFAM" id="SSF46785">
    <property type="entry name" value="Winged helix' DNA-binding domain"/>
    <property type="match status" value="1"/>
</dbReference>
<dbReference type="RefSeq" id="WP_191791833.1">
    <property type="nucleotide sequence ID" value="NZ_JACSQE010000014.1"/>
</dbReference>
<dbReference type="CDD" id="cd00090">
    <property type="entry name" value="HTH_ARSR"/>
    <property type="match status" value="1"/>
</dbReference>
<keyword evidence="3" id="KW-1185">Reference proteome</keyword>
<evidence type="ECO:0000313" key="3">
    <source>
        <dbReference type="Proteomes" id="UP000633601"/>
    </source>
</evidence>
<protein>
    <submittedName>
        <fullName evidence="2">Helix-turn-helix transcriptional regulator</fullName>
    </submittedName>
</protein>
<dbReference type="EMBL" id="JACSQE010000014">
    <property type="protein sequence ID" value="MBD8000116.1"/>
    <property type="molecule type" value="Genomic_DNA"/>
</dbReference>
<dbReference type="InterPro" id="IPR001845">
    <property type="entry name" value="HTH_ArsR_DNA-bd_dom"/>
</dbReference>
<evidence type="ECO:0000259" key="1">
    <source>
        <dbReference type="SMART" id="SM00418"/>
    </source>
</evidence>
<evidence type="ECO:0000313" key="2">
    <source>
        <dbReference type="EMBL" id="MBD8000116.1"/>
    </source>
</evidence>
<dbReference type="InterPro" id="IPR036390">
    <property type="entry name" value="WH_DNA-bd_sf"/>
</dbReference>
<proteinExistence type="predicted"/>
<sequence>MRETFHVQDPTALRAVAHPMRQRILTELAALGHARAADLAQAIGEPANSISFHLRVLAKAGMIAEAPEHARDRRDRVWTNVAERYVVDPGSPETVREVVRPALVWAERLFVEANDEKARLDDRLLAINALVLTPGLAAEMTQDLADLLERWADRALTEAKESPDPARRAYQVLAVLAPHGQDRSDDTH</sequence>
<comment type="caution">
    <text evidence="2">The sequence shown here is derived from an EMBL/GenBank/DDBJ whole genome shotgun (WGS) entry which is preliminary data.</text>
</comment>
<gene>
    <name evidence="2" type="ORF">H9640_16310</name>
</gene>